<evidence type="ECO:0000256" key="11">
    <source>
        <dbReference type="ARBA" id="ARBA00031908"/>
    </source>
</evidence>
<evidence type="ECO:0000256" key="8">
    <source>
        <dbReference type="ARBA" id="ARBA00022741"/>
    </source>
</evidence>
<evidence type="ECO:0000256" key="6">
    <source>
        <dbReference type="ARBA" id="ARBA00022490"/>
    </source>
</evidence>
<evidence type="ECO:0000259" key="16">
    <source>
        <dbReference type="Pfam" id="PF02769"/>
    </source>
</evidence>
<evidence type="ECO:0000259" key="15">
    <source>
        <dbReference type="Pfam" id="PF00586"/>
    </source>
</evidence>
<evidence type="ECO:0000256" key="10">
    <source>
        <dbReference type="ARBA" id="ARBA00022840"/>
    </source>
</evidence>
<dbReference type="GO" id="GO:0004641">
    <property type="term" value="F:phosphoribosylformylglycinamidine cyclo-ligase activity"/>
    <property type="evidence" value="ECO:0007669"/>
    <property type="project" value="UniProtKB-EC"/>
</dbReference>
<accession>A0A0F9LV24</accession>
<evidence type="ECO:0000256" key="4">
    <source>
        <dbReference type="ARBA" id="ARBA00013047"/>
    </source>
</evidence>
<evidence type="ECO:0000256" key="1">
    <source>
        <dbReference type="ARBA" id="ARBA00004496"/>
    </source>
</evidence>
<dbReference type="GO" id="GO:0004637">
    <property type="term" value="F:phosphoribosylamine-glycine ligase activity"/>
    <property type="evidence" value="ECO:0007669"/>
    <property type="project" value="TreeGrafter"/>
</dbReference>
<dbReference type="InterPro" id="IPR004733">
    <property type="entry name" value="PurM_cligase"/>
</dbReference>
<keyword evidence="7" id="KW-0436">Ligase</keyword>
<dbReference type="Gene3D" id="3.30.1330.10">
    <property type="entry name" value="PurM-like, N-terminal domain"/>
    <property type="match status" value="1"/>
</dbReference>
<dbReference type="InterPro" id="IPR036676">
    <property type="entry name" value="PurM-like_C_sf"/>
</dbReference>
<dbReference type="FunFam" id="3.30.1330.10:FF:000001">
    <property type="entry name" value="Phosphoribosylformylglycinamidine cyclo-ligase"/>
    <property type="match status" value="1"/>
</dbReference>
<dbReference type="EC" id="6.3.3.1" evidence="4"/>
<comment type="pathway">
    <text evidence="2">Purine metabolism; IMP biosynthesis via de novo pathway; 5-amino-1-(5-phospho-D-ribosyl)imidazole from N(2)-formyl-N(1)-(5-phospho-D-ribosyl)glycinamide: step 2/2.</text>
</comment>
<comment type="catalytic activity">
    <reaction evidence="14">
        <text>2-formamido-N(1)-(5-O-phospho-beta-D-ribosyl)acetamidine + ATP = 5-amino-1-(5-phospho-beta-D-ribosyl)imidazole + ADP + phosphate + H(+)</text>
        <dbReference type="Rhea" id="RHEA:23032"/>
        <dbReference type="ChEBI" id="CHEBI:15378"/>
        <dbReference type="ChEBI" id="CHEBI:30616"/>
        <dbReference type="ChEBI" id="CHEBI:43474"/>
        <dbReference type="ChEBI" id="CHEBI:137981"/>
        <dbReference type="ChEBI" id="CHEBI:147287"/>
        <dbReference type="ChEBI" id="CHEBI:456216"/>
        <dbReference type="EC" id="6.3.3.1"/>
    </reaction>
</comment>
<evidence type="ECO:0000256" key="3">
    <source>
        <dbReference type="ARBA" id="ARBA00010280"/>
    </source>
</evidence>
<evidence type="ECO:0000256" key="5">
    <source>
        <dbReference type="ARBA" id="ARBA00020367"/>
    </source>
</evidence>
<comment type="similarity">
    <text evidence="3">Belongs to the AIR synthase family.</text>
</comment>
<keyword evidence="8" id="KW-0547">Nucleotide-binding</keyword>
<dbReference type="GO" id="GO:0005524">
    <property type="term" value="F:ATP binding"/>
    <property type="evidence" value="ECO:0007669"/>
    <property type="project" value="UniProtKB-KW"/>
</dbReference>
<dbReference type="SUPFAM" id="SSF56042">
    <property type="entry name" value="PurM C-terminal domain-like"/>
    <property type="match status" value="1"/>
</dbReference>
<dbReference type="InterPro" id="IPR010918">
    <property type="entry name" value="PurM-like_C_dom"/>
</dbReference>
<dbReference type="InterPro" id="IPR016188">
    <property type="entry name" value="PurM-like_N"/>
</dbReference>
<dbReference type="PANTHER" id="PTHR10520">
    <property type="entry name" value="TRIFUNCTIONAL PURINE BIOSYNTHETIC PROTEIN ADENOSINE-3-RELATED"/>
    <property type="match status" value="1"/>
</dbReference>
<name>A0A0F9LV24_9ZZZZ</name>
<dbReference type="FunFam" id="3.90.650.10:FF:000011">
    <property type="entry name" value="Phosphoribosylformylglycinamidine cyclo-ligase"/>
    <property type="match status" value="1"/>
</dbReference>
<dbReference type="GO" id="GO:0006189">
    <property type="term" value="P:'de novo' IMP biosynthetic process"/>
    <property type="evidence" value="ECO:0007669"/>
    <property type="project" value="UniProtKB-UniPathway"/>
</dbReference>
<evidence type="ECO:0000256" key="13">
    <source>
        <dbReference type="ARBA" id="ARBA00033093"/>
    </source>
</evidence>
<proteinExistence type="inferred from homology"/>
<dbReference type="NCBIfam" id="TIGR00878">
    <property type="entry name" value="purM"/>
    <property type="match status" value="1"/>
</dbReference>
<dbReference type="UniPathway" id="UPA00074">
    <property type="reaction ID" value="UER00129"/>
</dbReference>
<evidence type="ECO:0000313" key="17">
    <source>
        <dbReference type="EMBL" id="KKM98999.1"/>
    </source>
</evidence>
<dbReference type="Gene3D" id="3.90.650.10">
    <property type="entry name" value="PurM-like C-terminal domain"/>
    <property type="match status" value="1"/>
</dbReference>
<keyword evidence="10" id="KW-0067">ATP-binding</keyword>
<organism evidence="17">
    <name type="scientific">marine sediment metagenome</name>
    <dbReference type="NCBI Taxonomy" id="412755"/>
    <lineage>
        <taxon>unclassified sequences</taxon>
        <taxon>metagenomes</taxon>
        <taxon>ecological metagenomes</taxon>
    </lineage>
</organism>
<feature type="domain" description="PurM-like C-terminal" evidence="16">
    <location>
        <begin position="170"/>
        <end position="330"/>
    </location>
</feature>
<dbReference type="HAMAP" id="MF_00741">
    <property type="entry name" value="AIRS"/>
    <property type="match status" value="1"/>
</dbReference>
<gene>
    <name evidence="17" type="ORF">LCGC14_1152300</name>
</gene>
<dbReference type="AlphaFoldDB" id="A0A0F9LV24"/>
<comment type="subcellular location">
    <subcellularLocation>
        <location evidence="1">Cytoplasm</location>
    </subcellularLocation>
</comment>
<dbReference type="GO" id="GO:0046084">
    <property type="term" value="P:adenine biosynthetic process"/>
    <property type="evidence" value="ECO:0007669"/>
    <property type="project" value="TreeGrafter"/>
</dbReference>
<comment type="caution">
    <text evidence="17">The sequence shown here is derived from an EMBL/GenBank/DDBJ whole genome shotgun (WGS) entry which is preliminary data.</text>
</comment>
<feature type="domain" description="PurM-like N-terminal" evidence="15">
    <location>
        <begin position="42"/>
        <end position="156"/>
    </location>
</feature>
<evidence type="ECO:0000256" key="14">
    <source>
        <dbReference type="ARBA" id="ARBA00049057"/>
    </source>
</evidence>
<dbReference type="InterPro" id="IPR036921">
    <property type="entry name" value="PurM-like_N_sf"/>
</dbReference>
<evidence type="ECO:0000256" key="9">
    <source>
        <dbReference type="ARBA" id="ARBA00022755"/>
    </source>
</evidence>
<dbReference type="Pfam" id="PF02769">
    <property type="entry name" value="AIRS_C"/>
    <property type="match status" value="1"/>
</dbReference>
<dbReference type="Pfam" id="PF00586">
    <property type="entry name" value="AIRS"/>
    <property type="match status" value="1"/>
</dbReference>
<protein>
    <recommendedName>
        <fullName evidence="5">Phosphoribosylformylglycinamidine cyclo-ligase</fullName>
        <ecNumber evidence="4">6.3.3.1</ecNumber>
    </recommendedName>
    <alternativeName>
        <fullName evidence="12">AIR synthase</fullName>
    </alternativeName>
    <alternativeName>
        <fullName evidence="13">AIRS</fullName>
    </alternativeName>
    <alternativeName>
        <fullName evidence="11">Phosphoribosyl-aminoimidazole synthetase</fullName>
    </alternativeName>
</protein>
<dbReference type="EMBL" id="LAZR01005551">
    <property type="protein sequence ID" value="KKM98999.1"/>
    <property type="molecule type" value="Genomic_DNA"/>
</dbReference>
<evidence type="ECO:0000256" key="12">
    <source>
        <dbReference type="ARBA" id="ARBA00032931"/>
    </source>
</evidence>
<evidence type="ECO:0000256" key="2">
    <source>
        <dbReference type="ARBA" id="ARBA00004686"/>
    </source>
</evidence>
<sequence length="334" mass="35883">MVESYSKAGVDIKKAENALSATKDLILSTHNKAVISPENGFAALYEINDKQVLASATDGVGTKLDIAISMKKHSTIGIDLVAMVVNDLAVYGIKPLFFLDYLATSKLEPEVFSEIIKGIVEGCKQAGCALIGGETAEMPGFYPDKKYDLAGFAIGLANKDDLIMGKDIEPSDVIIGFASSGLHSNGFSLVRKIIKDKGLSLDSEFDGSTLGKTLLEPTLIYSSLVEELKQKTIIKGLAHITGGGFKNIERILPDATAAFISKDSWQRPAIFDFLKEQGEIDEAELFDIFNMGVGMVAVAAEPEAEKIIEIADDKGPAAFKIGRIKKGNEEVSIE</sequence>
<keyword evidence="6" id="KW-0963">Cytoplasm</keyword>
<reference evidence="17" key="1">
    <citation type="journal article" date="2015" name="Nature">
        <title>Complex archaea that bridge the gap between prokaryotes and eukaryotes.</title>
        <authorList>
            <person name="Spang A."/>
            <person name="Saw J.H."/>
            <person name="Jorgensen S.L."/>
            <person name="Zaremba-Niedzwiedzka K."/>
            <person name="Martijn J."/>
            <person name="Lind A.E."/>
            <person name="van Eijk R."/>
            <person name="Schleper C."/>
            <person name="Guy L."/>
            <person name="Ettema T.J."/>
        </authorList>
    </citation>
    <scope>NUCLEOTIDE SEQUENCE</scope>
</reference>
<dbReference type="GO" id="GO:0005829">
    <property type="term" value="C:cytosol"/>
    <property type="evidence" value="ECO:0007669"/>
    <property type="project" value="TreeGrafter"/>
</dbReference>
<dbReference type="SUPFAM" id="SSF55326">
    <property type="entry name" value="PurM N-terminal domain-like"/>
    <property type="match status" value="1"/>
</dbReference>
<evidence type="ECO:0000256" key="7">
    <source>
        <dbReference type="ARBA" id="ARBA00022598"/>
    </source>
</evidence>
<dbReference type="PANTHER" id="PTHR10520:SF12">
    <property type="entry name" value="TRIFUNCTIONAL PURINE BIOSYNTHETIC PROTEIN ADENOSINE-3"/>
    <property type="match status" value="1"/>
</dbReference>
<keyword evidence="9" id="KW-0658">Purine biosynthesis</keyword>
<dbReference type="CDD" id="cd02196">
    <property type="entry name" value="PurM"/>
    <property type="match status" value="1"/>
</dbReference>